<feature type="domain" description="ABC transporter" evidence="5">
    <location>
        <begin position="388"/>
        <end position="609"/>
    </location>
</feature>
<proteinExistence type="predicted"/>
<feature type="domain" description="ABC transporter" evidence="5">
    <location>
        <begin position="76"/>
        <end position="327"/>
    </location>
</feature>
<keyword evidence="7" id="KW-1185">Reference proteome</keyword>
<dbReference type="SUPFAM" id="SSF52540">
    <property type="entry name" value="P-loop containing nucleoside triphosphate hydrolases"/>
    <property type="match status" value="2"/>
</dbReference>
<dbReference type="PROSITE" id="PS00211">
    <property type="entry name" value="ABC_TRANSPORTER_1"/>
    <property type="match status" value="1"/>
</dbReference>
<dbReference type="Gene3D" id="3.40.50.300">
    <property type="entry name" value="P-loop containing nucleotide triphosphate hydrolases"/>
    <property type="match status" value="2"/>
</dbReference>
<dbReference type="SMART" id="SM00382">
    <property type="entry name" value="AAA"/>
    <property type="match status" value="2"/>
</dbReference>
<dbReference type="InterPro" id="IPR003593">
    <property type="entry name" value="AAA+_ATPase"/>
</dbReference>
<protein>
    <recommendedName>
        <fullName evidence="5">ABC transporter domain-containing protein</fullName>
    </recommendedName>
</protein>
<dbReference type="KEGG" id="cdep:91085908"/>
<dbReference type="EMBL" id="CP143785">
    <property type="protein sequence ID" value="WVN86530.1"/>
    <property type="molecule type" value="Genomic_DNA"/>
</dbReference>
<name>A0AAJ8LYI1_9TREE</name>
<sequence>MAPSASKQKRMAEKAAKAAEKGTTGSSKSSTGASTPLTNISNGDALDAAEQMKKLNIDTDRSANGVLVSDPKGRDIKIDQYMLSFHGRLLIEGAEIALNYGQRYGLLGENGSGKSTFLQSIAERDVDIPEHIDIYLVRGAVEPSDVNALDYIVASAREKVERLEKMAEDMAAADEIDELALEAIYEELEEMDPSTFEAKAGAILNGLGFSQQMMAKPTKDMSGGWRMRVALARALFVKPHVLLLDEPTSHLDLGAVVWLEAYLSTYNHILILTSHSADFMDTVCTNMMDLTTKKKLVYYGGNYTTYVRTKSENEVNQMKAYAKQQEEIAHIKKFIASAGTYANLVKQAKSKQKIIDKMEAAGLVEPVERPRQLRFNFEDIKKLPPPIIAFSDVAFSYSGKKEDYLYKDLSFGIDMDSRIAIVGDNGTGKSTLLNLVTGALQPCEGTVNRHTALKLAKYSQHSADQLPYDKSPVEHIAALYNEKFPEKDIQFWRQQIGRFGITGSHQTNPIGQLSDGLRNRVVFAILAMEMPHIILLDEPTNHLDMDSIDALASAIKEFSGGVVIVSHDFRLISQVAEDLWEVKNKKVINLTKQDISIVDYKKELAKRSQVQIEKAKLISKSATKGVA</sequence>
<keyword evidence="3" id="KW-0067">ATP-binding</keyword>
<evidence type="ECO:0000256" key="1">
    <source>
        <dbReference type="ARBA" id="ARBA00022737"/>
    </source>
</evidence>
<dbReference type="Proteomes" id="UP000094043">
    <property type="component" value="Chromosome 2"/>
</dbReference>
<evidence type="ECO:0000259" key="5">
    <source>
        <dbReference type="PROSITE" id="PS50893"/>
    </source>
</evidence>
<dbReference type="FunFam" id="3.40.50.300:FF:000104">
    <property type="entry name" value="ATP-binding cassette sub-family F member 3"/>
    <property type="match status" value="1"/>
</dbReference>
<dbReference type="RefSeq" id="XP_066067230.1">
    <property type="nucleotide sequence ID" value="XM_066211133.1"/>
</dbReference>
<dbReference type="GeneID" id="91085908"/>
<dbReference type="AlphaFoldDB" id="A0AAJ8LYI1"/>
<dbReference type="PANTHER" id="PTHR19211">
    <property type="entry name" value="ATP-BINDING TRANSPORT PROTEIN-RELATED"/>
    <property type="match status" value="1"/>
</dbReference>
<dbReference type="PROSITE" id="PS50893">
    <property type="entry name" value="ABC_TRANSPORTER_2"/>
    <property type="match status" value="2"/>
</dbReference>
<dbReference type="InterPro" id="IPR032781">
    <property type="entry name" value="ABC_tran_Xtn"/>
</dbReference>
<dbReference type="InterPro" id="IPR003439">
    <property type="entry name" value="ABC_transporter-like_ATP-bd"/>
</dbReference>
<dbReference type="Pfam" id="PF12848">
    <property type="entry name" value="ABC_tran_Xtn"/>
    <property type="match status" value="1"/>
</dbReference>
<dbReference type="PANTHER" id="PTHR19211:SF15">
    <property type="entry name" value="ATP-BINDING CASSETTE SUB-FAMILY F MEMBER 2"/>
    <property type="match status" value="1"/>
</dbReference>
<dbReference type="GO" id="GO:0016887">
    <property type="term" value="F:ATP hydrolysis activity"/>
    <property type="evidence" value="ECO:0007669"/>
    <property type="project" value="InterPro"/>
</dbReference>
<evidence type="ECO:0000313" key="6">
    <source>
        <dbReference type="EMBL" id="WVN86530.1"/>
    </source>
</evidence>
<accession>A0AAJ8LYI1</accession>
<feature type="region of interest" description="Disordered" evidence="4">
    <location>
        <begin position="1"/>
        <end position="42"/>
    </location>
</feature>
<feature type="compositionally biased region" description="Basic and acidic residues" evidence="4">
    <location>
        <begin position="10"/>
        <end position="20"/>
    </location>
</feature>
<dbReference type="GO" id="GO:0005524">
    <property type="term" value="F:ATP binding"/>
    <property type="evidence" value="ECO:0007669"/>
    <property type="project" value="UniProtKB-KW"/>
</dbReference>
<dbReference type="FunFam" id="3.40.50.300:FF:000618">
    <property type="entry name" value="ATP-binding cassette (ABC) transporter, putative"/>
    <property type="match status" value="1"/>
</dbReference>
<dbReference type="InterPro" id="IPR050611">
    <property type="entry name" value="ABCF"/>
</dbReference>
<reference evidence="6" key="1">
    <citation type="submission" date="2016-06" db="EMBL/GenBank/DDBJ databases">
        <authorList>
            <person name="Cuomo C."/>
            <person name="Litvintseva A."/>
            <person name="Heitman J."/>
            <person name="Chen Y."/>
            <person name="Sun S."/>
            <person name="Springer D."/>
            <person name="Dromer F."/>
            <person name="Young S."/>
            <person name="Zeng Q."/>
            <person name="Chapman S."/>
            <person name="Gujja S."/>
            <person name="Saif S."/>
            <person name="Birren B."/>
        </authorList>
    </citation>
    <scope>NUCLEOTIDE SEQUENCE</scope>
    <source>
        <strain evidence="6">CBS 7841</strain>
    </source>
</reference>
<evidence type="ECO:0000313" key="7">
    <source>
        <dbReference type="Proteomes" id="UP000094043"/>
    </source>
</evidence>
<dbReference type="InterPro" id="IPR027417">
    <property type="entry name" value="P-loop_NTPase"/>
</dbReference>
<evidence type="ECO:0000256" key="4">
    <source>
        <dbReference type="SAM" id="MobiDB-lite"/>
    </source>
</evidence>
<evidence type="ECO:0000256" key="3">
    <source>
        <dbReference type="ARBA" id="ARBA00022840"/>
    </source>
</evidence>
<keyword evidence="1" id="KW-0677">Repeat</keyword>
<gene>
    <name evidence="6" type="ORF">L203_101695</name>
</gene>
<feature type="compositionally biased region" description="Low complexity" evidence="4">
    <location>
        <begin position="21"/>
        <end position="35"/>
    </location>
</feature>
<dbReference type="Pfam" id="PF00005">
    <property type="entry name" value="ABC_tran"/>
    <property type="match status" value="2"/>
</dbReference>
<reference evidence="6" key="3">
    <citation type="submission" date="2024-01" db="EMBL/GenBank/DDBJ databases">
        <authorList>
            <person name="Coelho M.A."/>
            <person name="David-Palma M."/>
            <person name="Shea T."/>
            <person name="Sun S."/>
            <person name="Cuomo C.A."/>
            <person name="Heitman J."/>
        </authorList>
    </citation>
    <scope>NUCLEOTIDE SEQUENCE</scope>
    <source>
        <strain evidence="6">CBS 7841</strain>
    </source>
</reference>
<evidence type="ECO:0000256" key="2">
    <source>
        <dbReference type="ARBA" id="ARBA00022741"/>
    </source>
</evidence>
<reference evidence="6" key="2">
    <citation type="journal article" date="2022" name="Elife">
        <title>Obligate sexual reproduction of a homothallic fungus closely related to the Cryptococcus pathogenic species complex.</title>
        <authorList>
            <person name="Passer A.R."/>
            <person name="Clancey S.A."/>
            <person name="Shea T."/>
            <person name="David-Palma M."/>
            <person name="Averette A.F."/>
            <person name="Boekhout T."/>
            <person name="Porcel B.M."/>
            <person name="Nowrousian M."/>
            <person name="Cuomo C.A."/>
            <person name="Sun S."/>
            <person name="Heitman J."/>
            <person name="Coelho M.A."/>
        </authorList>
    </citation>
    <scope>NUCLEOTIDE SEQUENCE</scope>
    <source>
        <strain evidence="6">CBS 7841</strain>
    </source>
</reference>
<organism evidence="6 7">
    <name type="scientific">Cryptococcus depauperatus CBS 7841</name>
    <dbReference type="NCBI Taxonomy" id="1295531"/>
    <lineage>
        <taxon>Eukaryota</taxon>
        <taxon>Fungi</taxon>
        <taxon>Dikarya</taxon>
        <taxon>Basidiomycota</taxon>
        <taxon>Agaricomycotina</taxon>
        <taxon>Tremellomycetes</taxon>
        <taxon>Tremellales</taxon>
        <taxon>Cryptococcaceae</taxon>
        <taxon>Cryptococcus</taxon>
    </lineage>
</organism>
<dbReference type="InterPro" id="IPR017871">
    <property type="entry name" value="ABC_transporter-like_CS"/>
</dbReference>
<dbReference type="CDD" id="cd03221">
    <property type="entry name" value="ABCF_EF-3"/>
    <property type="match status" value="2"/>
</dbReference>
<keyword evidence="2" id="KW-0547">Nucleotide-binding</keyword>